<dbReference type="EMBL" id="MCAS01000023">
    <property type="protein sequence ID" value="RKF43536.1"/>
    <property type="molecule type" value="Genomic_DNA"/>
</dbReference>
<keyword evidence="1" id="KW-0472">Membrane</keyword>
<sequence length="130" mass="14642">MAVGKRAIKICNFLGDLSFPLYLFRIPAMLVALKLGSNRFVITLASMILLSTAALYLVGYPSRKLFGRKSSTRTRAQKDPPPDSALPQWDFDVWPYRAQMVIPWLCKMGQPWIAIHATYIGKVIVNLTNV</sequence>
<evidence type="ECO:0000313" key="3">
    <source>
        <dbReference type="Proteomes" id="UP000283709"/>
    </source>
</evidence>
<feature type="transmembrane region" description="Helical" evidence="1">
    <location>
        <begin position="39"/>
        <end position="59"/>
    </location>
</feature>
<accession>A0A420GEE4</accession>
<evidence type="ECO:0000256" key="1">
    <source>
        <dbReference type="SAM" id="Phobius"/>
    </source>
</evidence>
<protein>
    <submittedName>
        <fullName evidence="2">Uncharacterized protein</fullName>
    </submittedName>
</protein>
<keyword evidence="1" id="KW-0812">Transmembrane</keyword>
<reference evidence="2 3" key="1">
    <citation type="submission" date="2016-07" db="EMBL/GenBank/DDBJ databases">
        <title>Genome analysis of Burkholderia fungorum ES3-20.</title>
        <authorList>
            <person name="Xu D."/>
            <person name="Yao R."/>
            <person name="Zheng S."/>
        </authorList>
    </citation>
    <scope>NUCLEOTIDE SEQUENCE [LARGE SCALE GENOMIC DNA]</scope>
    <source>
        <strain evidence="2 3">ES3-20</strain>
    </source>
</reference>
<feature type="transmembrane region" description="Helical" evidence="1">
    <location>
        <begin position="12"/>
        <end position="33"/>
    </location>
</feature>
<organism evidence="2 3">
    <name type="scientific">Paraburkholderia fungorum</name>
    <dbReference type="NCBI Taxonomy" id="134537"/>
    <lineage>
        <taxon>Bacteria</taxon>
        <taxon>Pseudomonadati</taxon>
        <taxon>Pseudomonadota</taxon>
        <taxon>Betaproteobacteria</taxon>
        <taxon>Burkholderiales</taxon>
        <taxon>Burkholderiaceae</taxon>
        <taxon>Paraburkholderia</taxon>
    </lineage>
</organism>
<gene>
    <name evidence="2" type="ORF">BCY88_06020</name>
</gene>
<evidence type="ECO:0000313" key="2">
    <source>
        <dbReference type="EMBL" id="RKF43536.1"/>
    </source>
</evidence>
<dbReference type="AlphaFoldDB" id="A0A420GEE4"/>
<comment type="caution">
    <text evidence="2">The sequence shown here is derived from an EMBL/GenBank/DDBJ whole genome shotgun (WGS) entry which is preliminary data.</text>
</comment>
<dbReference type="Proteomes" id="UP000283709">
    <property type="component" value="Unassembled WGS sequence"/>
</dbReference>
<keyword evidence="1" id="KW-1133">Transmembrane helix</keyword>
<name>A0A420GEE4_9BURK</name>
<proteinExistence type="predicted"/>